<reference evidence="1 2" key="1">
    <citation type="submission" date="2024-04" db="EMBL/GenBank/DDBJ databases">
        <title>Tritrichomonas musculus Genome.</title>
        <authorList>
            <person name="Alves-Ferreira E."/>
            <person name="Grigg M."/>
            <person name="Lorenzi H."/>
            <person name="Galac M."/>
        </authorList>
    </citation>
    <scope>NUCLEOTIDE SEQUENCE [LARGE SCALE GENOMIC DNA]</scope>
    <source>
        <strain evidence="1 2">EAF2021</strain>
    </source>
</reference>
<dbReference type="EMBL" id="JAPFFF010000040">
    <property type="protein sequence ID" value="KAK8841725.1"/>
    <property type="molecule type" value="Genomic_DNA"/>
</dbReference>
<proteinExistence type="predicted"/>
<dbReference type="Proteomes" id="UP001470230">
    <property type="component" value="Unassembled WGS sequence"/>
</dbReference>
<comment type="caution">
    <text evidence="1">The sequence shown here is derived from an EMBL/GenBank/DDBJ whole genome shotgun (WGS) entry which is preliminary data.</text>
</comment>
<name>A0ABR2H6A8_9EUKA</name>
<evidence type="ECO:0000313" key="2">
    <source>
        <dbReference type="Proteomes" id="UP001470230"/>
    </source>
</evidence>
<sequence length="129" mass="15024">MSKKIGTNVAELKSLFSLLAIIANNHKRNQLFLSKIKEIIIFFKDQIKQMISIYNIFDAFKQNKDIILYILECEIITAADFINVINDSNSIEYKCFFYPEIKDFVNENDKAAIEQKLSELDSDTLNNFK</sequence>
<protein>
    <submittedName>
        <fullName evidence="1">Uncharacterized protein</fullName>
    </submittedName>
</protein>
<keyword evidence="2" id="KW-1185">Reference proteome</keyword>
<evidence type="ECO:0000313" key="1">
    <source>
        <dbReference type="EMBL" id="KAK8841725.1"/>
    </source>
</evidence>
<organism evidence="1 2">
    <name type="scientific">Tritrichomonas musculus</name>
    <dbReference type="NCBI Taxonomy" id="1915356"/>
    <lineage>
        <taxon>Eukaryota</taxon>
        <taxon>Metamonada</taxon>
        <taxon>Parabasalia</taxon>
        <taxon>Tritrichomonadida</taxon>
        <taxon>Tritrichomonadidae</taxon>
        <taxon>Tritrichomonas</taxon>
    </lineage>
</organism>
<gene>
    <name evidence="1" type="ORF">M9Y10_026670</name>
</gene>
<accession>A0ABR2H6A8</accession>